<accession>A0A5N6ZW02</accession>
<feature type="transmembrane region" description="Helical" evidence="1">
    <location>
        <begin position="47"/>
        <end position="63"/>
    </location>
</feature>
<name>A0A5N6ZW02_9EURO</name>
<evidence type="ECO:0000256" key="2">
    <source>
        <dbReference type="SAM" id="SignalP"/>
    </source>
</evidence>
<evidence type="ECO:0000313" key="3">
    <source>
        <dbReference type="EMBL" id="KAE8361119.1"/>
    </source>
</evidence>
<gene>
    <name evidence="3" type="ORF">BDV27DRAFT_31766</name>
</gene>
<feature type="transmembrane region" description="Helical" evidence="1">
    <location>
        <begin position="70"/>
        <end position="88"/>
    </location>
</feature>
<keyword evidence="2" id="KW-0732">Signal</keyword>
<feature type="transmembrane region" description="Helical" evidence="1">
    <location>
        <begin position="100"/>
        <end position="118"/>
    </location>
</feature>
<dbReference type="RefSeq" id="XP_031924200.1">
    <property type="nucleotide sequence ID" value="XM_032076313.1"/>
</dbReference>
<feature type="signal peptide" evidence="2">
    <location>
        <begin position="1"/>
        <end position="31"/>
    </location>
</feature>
<keyword evidence="1" id="KW-0812">Transmembrane</keyword>
<organism evidence="3 4">
    <name type="scientific">Aspergillus caelatus</name>
    <dbReference type="NCBI Taxonomy" id="61420"/>
    <lineage>
        <taxon>Eukaryota</taxon>
        <taxon>Fungi</taxon>
        <taxon>Dikarya</taxon>
        <taxon>Ascomycota</taxon>
        <taxon>Pezizomycotina</taxon>
        <taxon>Eurotiomycetes</taxon>
        <taxon>Eurotiomycetidae</taxon>
        <taxon>Eurotiales</taxon>
        <taxon>Aspergillaceae</taxon>
        <taxon>Aspergillus</taxon>
        <taxon>Aspergillus subgen. Circumdati</taxon>
    </lineage>
</organism>
<evidence type="ECO:0000313" key="4">
    <source>
        <dbReference type="Proteomes" id="UP000326268"/>
    </source>
</evidence>
<keyword evidence="1" id="KW-0472">Membrane</keyword>
<dbReference type="GeneID" id="43660759"/>
<keyword evidence="1" id="KW-1133">Transmembrane helix</keyword>
<dbReference type="OrthoDB" id="10042947at2759"/>
<proteinExistence type="predicted"/>
<dbReference type="Proteomes" id="UP000326268">
    <property type="component" value="Unassembled WGS sequence"/>
</dbReference>
<sequence length="129" mass="14037">MPSQLLQYLFGLQSLPLLASGLHTLLSPASAAQSQYLPLKDVSTGTIQAVSLSSLTLGTYYAIAAYQNNIPLMVATIPGWFLAAVVFYRTGEAAWRRVAPVEAVMGLGTALGLLFWGIEAHEWRPSWRE</sequence>
<feature type="chain" id="PRO_5024826424" evidence="2">
    <location>
        <begin position="32"/>
        <end position="129"/>
    </location>
</feature>
<protein>
    <submittedName>
        <fullName evidence="3">Uncharacterized protein</fullName>
    </submittedName>
</protein>
<dbReference type="EMBL" id="ML737747">
    <property type="protein sequence ID" value="KAE8361119.1"/>
    <property type="molecule type" value="Genomic_DNA"/>
</dbReference>
<evidence type="ECO:0000256" key="1">
    <source>
        <dbReference type="SAM" id="Phobius"/>
    </source>
</evidence>
<dbReference type="AlphaFoldDB" id="A0A5N6ZW02"/>
<reference evidence="3 4" key="1">
    <citation type="submission" date="2019-04" db="EMBL/GenBank/DDBJ databases">
        <title>Friends and foes A comparative genomics studyof 23 Aspergillus species from section Flavi.</title>
        <authorList>
            <consortium name="DOE Joint Genome Institute"/>
            <person name="Kjaerbolling I."/>
            <person name="Vesth T."/>
            <person name="Frisvad J.C."/>
            <person name="Nybo J.L."/>
            <person name="Theobald S."/>
            <person name="Kildgaard S."/>
            <person name="Isbrandt T."/>
            <person name="Kuo A."/>
            <person name="Sato A."/>
            <person name="Lyhne E.K."/>
            <person name="Kogle M.E."/>
            <person name="Wiebenga A."/>
            <person name="Kun R.S."/>
            <person name="Lubbers R.J."/>
            <person name="Makela M.R."/>
            <person name="Barry K."/>
            <person name="Chovatia M."/>
            <person name="Clum A."/>
            <person name="Daum C."/>
            <person name="Haridas S."/>
            <person name="He G."/>
            <person name="LaButti K."/>
            <person name="Lipzen A."/>
            <person name="Mondo S."/>
            <person name="Riley R."/>
            <person name="Salamov A."/>
            <person name="Simmons B.A."/>
            <person name="Magnuson J.K."/>
            <person name="Henrissat B."/>
            <person name="Mortensen U.H."/>
            <person name="Larsen T.O."/>
            <person name="Devries R.P."/>
            <person name="Grigoriev I.V."/>
            <person name="Machida M."/>
            <person name="Baker S.E."/>
            <person name="Andersen M.R."/>
        </authorList>
    </citation>
    <scope>NUCLEOTIDE SEQUENCE [LARGE SCALE GENOMIC DNA]</scope>
    <source>
        <strain evidence="3 4">CBS 763.97</strain>
    </source>
</reference>
<keyword evidence="4" id="KW-1185">Reference proteome</keyword>